<dbReference type="GO" id="GO:0016020">
    <property type="term" value="C:membrane"/>
    <property type="evidence" value="ECO:0007669"/>
    <property type="project" value="UniProtKB-SubCell"/>
</dbReference>
<dbReference type="EC" id="3.5.1.-" evidence="9"/>
<feature type="binding site" evidence="7">
    <location>
        <position position="14"/>
    </location>
    <ligand>
        <name>Ca(2+)</name>
        <dbReference type="ChEBI" id="CHEBI:29108"/>
    </ligand>
</feature>
<sequence>MLKGMSWGSADVDWCEDNYSISPFVAEFYNTVSNAVFFVFPPIMWMLCKEYARCINPYIKLMWVLLMVVGAFSAYFHCTLSLVGQLLDEVAILWALSLGAGLWFPRRYYPRVLKGDRKLFRRMVFALTLCGTMLAFIKPWFNSFLLLAFVVPGFWTANLELKRLKNQRVDQIFRADAIMWGISIACWIADRTLCDFWLFVSFPYLHSFWHVFSLVACYYSVVLFAYFDATSECVELGPVLRYWPNDSVANFKFGLPYIALMSNPYEDEHMNKGL</sequence>
<dbReference type="AlphaFoldDB" id="A0A8B7XV57"/>
<feature type="binding site" evidence="7">
    <location>
        <position position="18"/>
    </location>
    <ligand>
        <name>Ca(2+)</name>
        <dbReference type="ChEBI" id="CHEBI:29108"/>
    </ligand>
</feature>
<feature type="transmembrane region" description="Helical" evidence="9">
    <location>
        <begin position="119"/>
        <end position="137"/>
    </location>
</feature>
<evidence type="ECO:0000313" key="10">
    <source>
        <dbReference type="Proteomes" id="UP000694845"/>
    </source>
</evidence>
<comment type="function">
    <text evidence="9">Hydrolyzes the sphingolipid ceramide into sphingosine and free fatty acid.</text>
</comment>
<evidence type="ECO:0000256" key="5">
    <source>
        <dbReference type="ARBA" id="ARBA00022989"/>
    </source>
</evidence>
<feature type="transmembrane region" description="Helical" evidence="9">
    <location>
        <begin position="60"/>
        <end position="84"/>
    </location>
</feature>
<keyword evidence="3 9" id="KW-0812">Transmembrane</keyword>
<evidence type="ECO:0000256" key="4">
    <source>
        <dbReference type="ARBA" id="ARBA00022801"/>
    </source>
</evidence>
<dbReference type="InterPro" id="IPR008901">
    <property type="entry name" value="ACER"/>
</dbReference>
<feature type="binding site" evidence="7">
    <location>
        <position position="13"/>
    </location>
    <ligand>
        <name>Ca(2+)</name>
        <dbReference type="ChEBI" id="CHEBI:29108"/>
    </ligand>
</feature>
<feature type="binding site" evidence="7">
    <location>
        <position position="27"/>
    </location>
    <ligand>
        <name>Ca(2+)</name>
        <dbReference type="ChEBI" id="CHEBI:29108"/>
    </ligand>
</feature>
<keyword evidence="5 9" id="KW-1133">Transmembrane helix</keyword>
<dbReference type="KEGG" id="aplc:110975614"/>
<evidence type="ECO:0000256" key="2">
    <source>
        <dbReference type="ARBA" id="ARBA00009780"/>
    </source>
</evidence>
<evidence type="ECO:0000256" key="1">
    <source>
        <dbReference type="ARBA" id="ARBA00004141"/>
    </source>
</evidence>
<dbReference type="OMA" id="TFCFVKP"/>
<evidence type="ECO:0000256" key="7">
    <source>
        <dbReference type="PIRSR" id="PIRSR608901-1"/>
    </source>
</evidence>
<keyword evidence="7" id="KW-0479">Metal-binding</keyword>
<accession>A0A8B7XV57</accession>
<comment type="cofactor">
    <cofactor evidence="8">
        <name>Zn(2+)</name>
        <dbReference type="ChEBI" id="CHEBI:29105"/>
    </cofactor>
</comment>
<evidence type="ECO:0000256" key="8">
    <source>
        <dbReference type="PIRSR" id="PIRSR608901-2"/>
    </source>
</evidence>
<keyword evidence="10" id="KW-1185">Reference proteome</keyword>
<feature type="binding site" evidence="7">
    <location>
        <position position="16"/>
    </location>
    <ligand>
        <name>Ca(2+)</name>
        <dbReference type="ChEBI" id="CHEBI:29108"/>
    </ligand>
</feature>
<dbReference type="PANTHER" id="PTHR46139">
    <property type="entry name" value="ALKALINE CERAMIDASE"/>
    <property type="match status" value="1"/>
</dbReference>
<protein>
    <recommendedName>
        <fullName evidence="9">Alkaline ceramidase</fullName>
        <ecNumber evidence="9">3.5.1.-</ecNumber>
    </recommendedName>
</protein>
<evidence type="ECO:0000313" key="11">
    <source>
        <dbReference type="RefSeq" id="XP_022083905.1"/>
    </source>
</evidence>
<dbReference type="RefSeq" id="XP_022083905.1">
    <property type="nucleotide sequence ID" value="XM_022228213.1"/>
</dbReference>
<gene>
    <name evidence="11" type="primary">LOC110975614</name>
</gene>
<dbReference type="GO" id="GO:0046872">
    <property type="term" value="F:metal ion binding"/>
    <property type="evidence" value="ECO:0007669"/>
    <property type="project" value="UniProtKB-KW"/>
</dbReference>
<feature type="transmembrane region" description="Helical" evidence="9">
    <location>
        <begin position="28"/>
        <end position="48"/>
    </location>
</feature>
<evidence type="ECO:0000256" key="3">
    <source>
        <dbReference type="ARBA" id="ARBA00022692"/>
    </source>
</evidence>
<feature type="binding site" evidence="8">
    <location>
        <position position="210"/>
    </location>
    <ligand>
        <name>Zn(2+)</name>
        <dbReference type="ChEBI" id="CHEBI:29105"/>
        <note>catalytic</note>
    </ligand>
</feature>
<organism evidence="10 11">
    <name type="scientific">Acanthaster planci</name>
    <name type="common">Crown-of-thorns starfish</name>
    <dbReference type="NCBI Taxonomy" id="133434"/>
    <lineage>
        <taxon>Eukaryota</taxon>
        <taxon>Metazoa</taxon>
        <taxon>Echinodermata</taxon>
        <taxon>Eleutherozoa</taxon>
        <taxon>Asterozoa</taxon>
        <taxon>Asteroidea</taxon>
        <taxon>Valvatacea</taxon>
        <taxon>Valvatida</taxon>
        <taxon>Acanthasteridae</taxon>
        <taxon>Acanthaster</taxon>
    </lineage>
</organism>
<keyword evidence="6 9" id="KW-0472">Membrane</keyword>
<dbReference type="PANTHER" id="PTHR46139:SF3">
    <property type="entry name" value="ALKALINE CERAMIDASE"/>
    <property type="match status" value="1"/>
</dbReference>
<dbReference type="GO" id="GO:0046514">
    <property type="term" value="P:ceramide catabolic process"/>
    <property type="evidence" value="ECO:0007669"/>
    <property type="project" value="TreeGrafter"/>
</dbReference>
<feature type="binding site" evidence="8">
    <location>
        <position position="206"/>
    </location>
    <ligand>
        <name>Zn(2+)</name>
        <dbReference type="ChEBI" id="CHEBI:29105"/>
        <note>catalytic</note>
    </ligand>
</feature>
<comment type="caution">
    <text evidence="9">Lacks conserved residue(s) required for the propagation of feature annotation.</text>
</comment>
<dbReference type="GO" id="GO:0016811">
    <property type="term" value="F:hydrolase activity, acting on carbon-nitrogen (but not peptide) bonds, in linear amides"/>
    <property type="evidence" value="ECO:0007669"/>
    <property type="project" value="InterPro"/>
</dbReference>
<dbReference type="Pfam" id="PF05875">
    <property type="entry name" value="Ceramidase"/>
    <property type="match status" value="1"/>
</dbReference>
<dbReference type="GO" id="GO:0046512">
    <property type="term" value="P:sphingosine biosynthetic process"/>
    <property type="evidence" value="ECO:0007669"/>
    <property type="project" value="TreeGrafter"/>
</dbReference>
<proteinExistence type="inferred from homology"/>
<keyword evidence="8" id="KW-0862">Zinc</keyword>
<reference evidence="11" key="1">
    <citation type="submission" date="2025-08" db="UniProtKB">
        <authorList>
            <consortium name="RefSeq"/>
        </authorList>
    </citation>
    <scope>IDENTIFICATION</scope>
</reference>
<evidence type="ECO:0000256" key="6">
    <source>
        <dbReference type="ARBA" id="ARBA00023136"/>
    </source>
</evidence>
<feature type="binding site" evidence="8">
    <location>
        <position position="77"/>
    </location>
    <ligand>
        <name>Zn(2+)</name>
        <dbReference type="ChEBI" id="CHEBI:29105"/>
        <note>catalytic</note>
    </ligand>
</feature>
<feature type="transmembrane region" description="Helical" evidence="9">
    <location>
        <begin position="208"/>
        <end position="227"/>
    </location>
</feature>
<keyword evidence="7" id="KW-0106">Calcium</keyword>
<comment type="similarity">
    <text evidence="2 9">Belongs to the alkaline ceramidase family.</text>
</comment>
<name>A0A8B7XV57_ACAPL</name>
<dbReference type="GeneID" id="110975614"/>
<dbReference type="Proteomes" id="UP000694845">
    <property type="component" value="Unplaced"/>
</dbReference>
<keyword evidence="4 9" id="KW-0378">Hydrolase</keyword>
<comment type="subcellular location">
    <subcellularLocation>
        <location evidence="1">Membrane</location>
        <topology evidence="1">Multi-pass membrane protein</topology>
    </subcellularLocation>
</comment>
<evidence type="ECO:0000256" key="9">
    <source>
        <dbReference type="RuleBase" id="RU364079"/>
    </source>
</evidence>
<feature type="transmembrane region" description="Helical" evidence="9">
    <location>
        <begin position="90"/>
        <end position="107"/>
    </location>
</feature>
<dbReference type="OrthoDB" id="187171at2759"/>
<keyword evidence="9" id="KW-0443">Lipid metabolism</keyword>